<gene>
    <name evidence="2" type="ORF">PSI14_01875</name>
</gene>
<keyword evidence="3" id="KW-1185">Reference proteome</keyword>
<proteinExistence type="predicted"/>
<comment type="caution">
    <text evidence="2">The sequence shown here is derived from an EMBL/GenBank/DDBJ whole genome shotgun (WGS) entry which is preliminary data.</text>
</comment>
<feature type="region of interest" description="Disordered" evidence="1">
    <location>
        <begin position="1"/>
        <end position="22"/>
    </location>
</feature>
<evidence type="ECO:0000313" key="3">
    <source>
        <dbReference type="Proteomes" id="UP001220225"/>
    </source>
</evidence>
<dbReference type="Proteomes" id="UP001220225">
    <property type="component" value="Unassembled WGS sequence"/>
</dbReference>
<dbReference type="RefSeq" id="WP_273574148.1">
    <property type="nucleotide sequence ID" value="NZ_JAQRFN010000002.1"/>
</dbReference>
<evidence type="ECO:0000313" key="2">
    <source>
        <dbReference type="EMBL" id="MDC9595650.1"/>
    </source>
</evidence>
<name>A0ABT5LMM3_9GAMM</name>
<protein>
    <submittedName>
        <fullName evidence="2">Uncharacterized protein</fullName>
    </submittedName>
</protein>
<accession>A0ABT5LMM3</accession>
<evidence type="ECO:0000256" key="1">
    <source>
        <dbReference type="SAM" id="MobiDB-lite"/>
    </source>
</evidence>
<organism evidence="2 3">
    <name type="scientific">Xenorhabdus anantnagensis</name>
    <dbReference type="NCBI Taxonomy" id="3025875"/>
    <lineage>
        <taxon>Bacteria</taxon>
        <taxon>Pseudomonadati</taxon>
        <taxon>Pseudomonadota</taxon>
        <taxon>Gammaproteobacteria</taxon>
        <taxon>Enterobacterales</taxon>
        <taxon>Morganellaceae</taxon>
        <taxon>Xenorhabdus</taxon>
    </lineage>
</organism>
<reference evidence="2 3" key="1">
    <citation type="submission" date="2023-02" db="EMBL/GenBank/DDBJ databases">
        <title>Entomopathogenic bacteria.</title>
        <authorList>
            <person name="Machado R.A."/>
        </authorList>
    </citation>
    <scope>NUCLEOTIDE SEQUENCE [LARGE SCALE GENOMIC DNA]</scope>
    <source>
        <strain evidence="2 3">XENO-2</strain>
    </source>
</reference>
<dbReference type="EMBL" id="JAQRFN010000002">
    <property type="protein sequence ID" value="MDC9595650.1"/>
    <property type="molecule type" value="Genomic_DNA"/>
</dbReference>
<feature type="compositionally biased region" description="Basic residues" evidence="1">
    <location>
        <begin position="1"/>
        <end position="14"/>
    </location>
</feature>
<sequence>MTQFYHHRQRHSHSRDKQNASGVPASFIKVETAKEKLVLLSADPILFEGSYGNGI</sequence>